<dbReference type="Proteomes" id="UP001152320">
    <property type="component" value="Chromosome 9"/>
</dbReference>
<gene>
    <name evidence="1" type="ORF">HOLleu_19771</name>
</gene>
<dbReference type="AlphaFoldDB" id="A0A9Q1H7W7"/>
<evidence type="ECO:0000313" key="2">
    <source>
        <dbReference type="Proteomes" id="UP001152320"/>
    </source>
</evidence>
<reference evidence="1" key="1">
    <citation type="submission" date="2021-10" db="EMBL/GenBank/DDBJ databases">
        <title>Tropical sea cucumber genome reveals ecological adaptation and Cuvierian tubules defense mechanism.</title>
        <authorList>
            <person name="Chen T."/>
        </authorList>
    </citation>
    <scope>NUCLEOTIDE SEQUENCE</scope>
    <source>
        <strain evidence="1">Nanhai2018</strain>
        <tissue evidence="1">Muscle</tissue>
    </source>
</reference>
<organism evidence="1 2">
    <name type="scientific">Holothuria leucospilota</name>
    <name type="common">Black long sea cucumber</name>
    <name type="synonym">Mertensiothuria leucospilota</name>
    <dbReference type="NCBI Taxonomy" id="206669"/>
    <lineage>
        <taxon>Eukaryota</taxon>
        <taxon>Metazoa</taxon>
        <taxon>Echinodermata</taxon>
        <taxon>Eleutherozoa</taxon>
        <taxon>Echinozoa</taxon>
        <taxon>Holothuroidea</taxon>
        <taxon>Aspidochirotacea</taxon>
        <taxon>Aspidochirotida</taxon>
        <taxon>Holothuriidae</taxon>
        <taxon>Holothuria</taxon>
    </lineage>
</organism>
<dbReference type="EMBL" id="JAIZAY010000009">
    <property type="protein sequence ID" value="KAJ8035938.1"/>
    <property type="molecule type" value="Genomic_DNA"/>
</dbReference>
<accession>A0A9Q1H7W7</accession>
<keyword evidence="2" id="KW-1185">Reference proteome</keyword>
<sequence length="50" mass="5817">MKYAHSFVEAANACTITGLSEYFLIFVSSWLQFTNVSAFDNFQYIVHYIK</sequence>
<evidence type="ECO:0000313" key="1">
    <source>
        <dbReference type="EMBL" id="KAJ8035938.1"/>
    </source>
</evidence>
<name>A0A9Q1H7W7_HOLLE</name>
<comment type="caution">
    <text evidence="1">The sequence shown here is derived from an EMBL/GenBank/DDBJ whole genome shotgun (WGS) entry which is preliminary data.</text>
</comment>
<protein>
    <submittedName>
        <fullName evidence="1">Uncharacterized protein</fullName>
    </submittedName>
</protein>
<proteinExistence type="predicted"/>